<feature type="binding site" evidence="6">
    <location>
        <position position="356"/>
    </location>
    <ligand>
        <name>Zn(2+)</name>
        <dbReference type="ChEBI" id="CHEBI:29105"/>
    </ligand>
</feature>
<feature type="active site" description="Proton acceptor" evidence="6">
    <location>
        <position position="143"/>
    </location>
</feature>
<dbReference type="InParanoid" id="K9U485"/>
<dbReference type="PANTHER" id="PTHR46499">
    <property type="entry name" value="QUEUINE TRNA-RIBOSYLTRANSFERASE"/>
    <property type="match status" value="1"/>
</dbReference>
<dbReference type="HOGENOM" id="CLU_022060_0_1_3"/>
<comment type="cofactor">
    <cofactor evidence="6">
        <name>Zn(2+)</name>
        <dbReference type="ChEBI" id="CHEBI:29105"/>
    </cofactor>
    <text evidence="6">Binds 1 zinc ion per subunit.</text>
</comment>
<dbReference type="KEGG" id="cthe:Chro_4234"/>
<keyword evidence="1 6" id="KW-0328">Glycosyltransferase</keyword>
<dbReference type="UniPathway" id="UPA00392"/>
<dbReference type="STRING" id="251229.Chro_4234"/>
<evidence type="ECO:0000256" key="1">
    <source>
        <dbReference type="ARBA" id="ARBA00022676"/>
    </source>
</evidence>
<feature type="binding site" evidence="6">
    <location>
        <position position="354"/>
    </location>
    <ligand>
        <name>Zn(2+)</name>
        <dbReference type="ChEBI" id="CHEBI:29105"/>
    </ligand>
</feature>
<feature type="binding site" evidence="6">
    <location>
        <position position="266"/>
    </location>
    <ligand>
        <name>substrate</name>
    </ligand>
</feature>
<evidence type="ECO:0000256" key="3">
    <source>
        <dbReference type="ARBA" id="ARBA00022694"/>
    </source>
</evidence>
<feature type="binding site" evidence="6">
    <location>
        <begin position="143"/>
        <end position="147"/>
    </location>
    <ligand>
        <name>substrate</name>
    </ligand>
</feature>
<dbReference type="GO" id="GO:0005829">
    <property type="term" value="C:cytosol"/>
    <property type="evidence" value="ECO:0007669"/>
    <property type="project" value="TreeGrafter"/>
</dbReference>
<feature type="binding site" evidence="6">
    <location>
        <position position="197"/>
    </location>
    <ligand>
        <name>substrate</name>
    </ligand>
</feature>
<evidence type="ECO:0000256" key="2">
    <source>
        <dbReference type="ARBA" id="ARBA00022679"/>
    </source>
</evidence>
<comment type="similarity">
    <text evidence="6">Belongs to the queuine tRNA-ribosyltransferase family.</text>
</comment>
<feature type="binding site" evidence="6">
    <location>
        <position position="385"/>
    </location>
    <ligand>
        <name>Zn(2+)</name>
        <dbReference type="ChEBI" id="CHEBI:29105"/>
    </ligand>
</feature>
<comment type="function">
    <text evidence="6">Catalyzes the base-exchange of a guanine (G) residue with the queuine precursor 7-aminomethyl-7-deazaguanine (PreQ1) at position 34 (anticodon wobble position) in tRNAs with GU(N) anticodons (tRNA-Asp, -Asn, -His and -Tyr). Catalysis occurs through a double-displacement mechanism. The nucleophile active site attacks the C1' of nucleotide 34 to detach the guanine base from the RNA, forming a covalent enzyme-RNA intermediate. The proton acceptor active site deprotonates the incoming PreQ1, allowing a nucleophilic attack on the C1' of the ribose to form the product. After dissociation, two additional enzymatic reactions on the tRNA convert PreQ1 to queuine (Q), resulting in the hypermodified nucleoside queuosine (7-(((4,5-cis-dihydroxy-2-cyclopenten-1-yl)amino)methyl)-7-deazaguanosine).</text>
</comment>
<dbReference type="eggNOG" id="COG0343">
    <property type="taxonomic scope" value="Bacteria"/>
</dbReference>
<evidence type="ECO:0000259" key="7">
    <source>
        <dbReference type="Pfam" id="PF01702"/>
    </source>
</evidence>
<keyword evidence="2 6" id="KW-0808">Transferase</keyword>
<dbReference type="GO" id="GO:0046872">
    <property type="term" value="F:metal ion binding"/>
    <property type="evidence" value="ECO:0007669"/>
    <property type="project" value="UniProtKB-KW"/>
</dbReference>
<dbReference type="Proteomes" id="UP000010384">
    <property type="component" value="Chromosome"/>
</dbReference>
<evidence type="ECO:0000256" key="6">
    <source>
        <dbReference type="HAMAP-Rule" id="MF_00168"/>
    </source>
</evidence>
<name>K9U485_CHRTP</name>
<evidence type="ECO:0000256" key="5">
    <source>
        <dbReference type="ARBA" id="ARBA00050112"/>
    </source>
</evidence>
<dbReference type="InterPro" id="IPR050076">
    <property type="entry name" value="ArchSynthase1/Queuine_TRR"/>
</dbReference>
<dbReference type="Pfam" id="PF01702">
    <property type="entry name" value="TGT"/>
    <property type="match status" value="1"/>
</dbReference>
<comment type="subunit">
    <text evidence="6">Homodimer. Within each dimer, one monomer is responsible for RNA recognition and catalysis, while the other monomer binds to the replacement base PreQ1.</text>
</comment>
<reference evidence="8 9" key="1">
    <citation type="submission" date="2012-06" db="EMBL/GenBank/DDBJ databases">
        <title>Finished chromosome of genome of Chroococcidiopsis thermalis PCC 7203.</title>
        <authorList>
            <consortium name="US DOE Joint Genome Institute"/>
            <person name="Gugger M."/>
            <person name="Coursin T."/>
            <person name="Rippka R."/>
            <person name="Tandeau De Marsac N."/>
            <person name="Huntemann M."/>
            <person name="Wei C.-L."/>
            <person name="Han J."/>
            <person name="Detter J.C."/>
            <person name="Han C."/>
            <person name="Tapia R."/>
            <person name="Davenport K."/>
            <person name="Daligault H."/>
            <person name="Erkkila T."/>
            <person name="Gu W."/>
            <person name="Munk A.C.C."/>
            <person name="Teshima H."/>
            <person name="Xu Y."/>
            <person name="Chain P."/>
            <person name="Chen A."/>
            <person name="Krypides N."/>
            <person name="Mavromatis K."/>
            <person name="Markowitz V."/>
            <person name="Szeto E."/>
            <person name="Ivanova N."/>
            <person name="Mikhailova N."/>
            <person name="Ovchinnikova G."/>
            <person name="Pagani I."/>
            <person name="Pati A."/>
            <person name="Goodwin L."/>
            <person name="Peters L."/>
            <person name="Pitluck S."/>
            <person name="Woyke T."/>
            <person name="Kerfeld C."/>
        </authorList>
    </citation>
    <scope>NUCLEOTIDE SEQUENCE [LARGE SCALE GENOMIC DNA]</scope>
    <source>
        <strain evidence="8 9">PCC 7203</strain>
    </source>
</reference>
<feature type="binding site" evidence="6">
    <location>
        <position position="239"/>
    </location>
    <ligand>
        <name>substrate</name>
    </ligand>
</feature>
<organism evidence="8 9">
    <name type="scientific">Chroococcidiopsis thermalis (strain PCC 7203)</name>
    <dbReference type="NCBI Taxonomy" id="251229"/>
    <lineage>
        <taxon>Bacteria</taxon>
        <taxon>Bacillati</taxon>
        <taxon>Cyanobacteriota</taxon>
        <taxon>Cyanophyceae</taxon>
        <taxon>Chroococcidiopsidales</taxon>
        <taxon>Chroococcidiopsidaceae</taxon>
        <taxon>Chroococcidiopsis</taxon>
    </lineage>
</organism>
<dbReference type="NCBIfam" id="TIGR00430">
    <property type="entry name" value="Q_tRNA_tgt"/>
    <property type="match status" value="1"/>
</dbReference>
<feature type="region of interest" description="RNA binding; important for wobble base 34 recognition" evidence="6">
    <location>
        <begin position="321"/>
        <end position="325"/>
    </location>
</feature>
<sequence length="415" mass="46201">MGKKYFHAPRRGFISEDASPTGARGSRGFLDIGAASRFTTHHSLLITELTTQFSFQVSTRCSQTKARVGVFYTPHGAVETPRFMPVGTLANVKTVTPTQLQETGAQMVLANTYHLHLQPGERIVEKAGGLHQFMRWNQPILTDSGGFQVFSLSEMRQITDDGVIFRSPHDGQMINLTPERSIQIQNALGADVIMAFDECPPYPASREEVEAATQRTYRWLERCISAHQRPDQALFGIVQGGVYPDLRAAAAEALAGLDLPGYAIGGVSVGEPPELIAKIVQATTPMLPVDKPRYLMGVGTYKEMAQAIASGMDLFDCVIPTRLARHGAALVKGERWNLKNSQYREDFQPLDETCPCYTCQNFTRAYISHLVRSQEILAYTLLTIHNITELVRFTQKIREAIISDRFTTEFAQWLS</sequence>
<dbReference type="FunFam" id="3.20.20.105:FF:000001">
    <property type="entry name" value="Queuine tRNA-ribosyltransferase"/>
    <property type="match status" value="1"/>
</dbReference>
<dbReference type="HAMAP" id="MF_00168">
    <property type="entry name" value="Q_tRNA_Tgt"/>
    <property type="match status" value="1"/>
</dbReference>
<comment type="pathway">
    <text evidence="6">tRNA modification; tRNA-queuosine biosynthesis.</text>
</comment>
<gene>
    <name evidence="6" type="primary">tgt</name>
    <name evidence="8" type="ORF">Chro_4234</name>
</gene>
<dbReference type="InterPro" id="IPR004803">
    <property type="entry name" value="TGT"/>
</dbReference>
<keyword evidence="6" id="KW-0862">Zinc</keyword>
<feature type="region of interest" description="RNA binding" evidence="6">
    <location>
        <begin position="297"/>
        <end position="303"/>
    </location>
</feature>
<keyword evidence="4 6" id="KW-0671">Queuosine biosynthesis</keyword>
<dbReference type="PANTHER" id="PTHR46499:SF1">
    <property type="entry name" value="QUEUINE TRNA-RIBOSYLTRANSFERASE"/>
    <property type="match status" value="1"/>
</dbReference>
<feature type="active site" description="Nucleophile" evidence="6">
    <location>
        <position position="316"/>
    </location>
</feature>
<dbReference type="Gene3D" id="3.20.20.105">
    <property type="entry name" value="Queuine tRNA-ribosyltransferase-like"/>
    <property type="match status" value="1"/>
</dbReference>
<dbReference type="GO" id="GO:0008479">
    <property type="term" value="F:tRNA-guanosine(34) queuine transglycosylase activity"/>
    <property type="evidence" value="ECO:0007669"/>
    <property type="project" value="UniProtKB-UniRule"/>
</dbReference>
<dbReference type="GO" id="GO:0008616">
    <property type="term" value="P:tRNA queuosine(34) biosynthetic process"/>
    <property type="evidence" value="ECO:0007669"/>
    <property type="project" value="UniProtKB-UniRule"/>
</dbReference>
<accession>K9U485</accession>
<dbReference type="FunCoup" id="K9U485">
    <property type="interactions" value="552"/>
</dbReference>
<feature type="binding site" evidence="6">
    <location>
        <position position="359"/>
    </location>
    <ligand>
        <name>Zn(2+)</name>
        <dbReference type="ChEBI" id="CHEBI:29105"/>
    </ligand>
</feature>
<evidence type="ECO:0000313" key="8">
    <source>
        <dbReference type="EMBL" id="AFY89635.1"/>
    </source>
</evidence>
<dbReference type="PATRIC" id="fig|251229.3.peg.4950"/>
<keyword evidence="3 6" id="KW-0819">tRNA processing</keyword>
<evidence type="ECO:0000313" key="9">
    <source>
        <dbReference type="Proteomes" id="UP000010384"/>
    </source>
</evidence>
<dbReference type="InterPro" id="IPR036511">
    <property type="entry name" value="TGT-like_sf"/>
</dbReference>
<proteinExistence type="inferred from homology"/>
<dbReference type="InterPro" id="IPR002616">
    <property type="entry name" value="tRNA_ribo_trans-like"/>
</dbReference>
<dbReference type="EC" id="2.4.2.29" evidence="6"/>
<feature type="domain" description="tRNA-guanine(15) transglycosylase-like" evidence="7">
    <location>
        <begin position="64"/>
        <end position="413"/>
    </location>
</feature>
<dbReference type="NCBIfam" id="TIGR00449">
    <property type="entry name" value="tgt_general"/>
    <property type="match status" value="1"/>
</dbReference>
<dbReference type="AlphaFoldDB" id="K9U485"/>
<dbReference type="SUPFAM" id="SSF51713">
    <property type="entry name" value="tRNA-guanine transglycosylase"/>
    <property type="match status" value="1"/>
</dbReference>
<comment type="catalytic activity">
    <reaction evidence="5 6">
        <text>7-aminomethyl-7-carbaguanine + guanosine(34) in tRNA = 7-aminomethyl-7-carbaguanosine(34) in tRNA + guanine</text>
        <dbReference type="Rhea" id="RHEA:24104"/>
        <dbReference type="Rhea" id="RHEA-COMP:10341"/>
        <dbReference type="Rhea" id="RHEA-COMP:10342"/>
        <dbReference type="ChEBI" id="CHEBI:16235"/>
        <dbReference type="ChEBI" id="CHEBI:58703"/>
        <dbReference type="ChEBI" id="CHEBI:74269"/>
        <dbReference type="ChEBI" id="CHEBI:82833"/>
        <dbReference type="EC" id="2.4.2.29"/>
    </reaction>
</comment>
<keyword evidence="9" id="KW-1185">Reference proteome</keyword>
<keyword evidence="6" id="KW-0479">Metal-binding</keyword>
<dbReference type="EMBL" id="CP003597">
    <property type="protein sequence ID" value="AFY89635.1"/>
    <property type="molecule type" value="Genomic_DNA"/>
</dbReference>
<evidence type="ECO:0000256" key="4">
    <source>
        <dbReference type="ARBA" id="ARBA00022785"/>
    </source>
</evidence>
<protein>
    <recommendedName>
        <fullName evidence="6">Queuine tRNA-ribosyltransferase</fullName>
        <ecNumber evidence="6">2.4.2.29</ecNumber>
    </recommendedName>
    <alternativeName>
        <fullName evidence="6">Guanine insertion enzyme</fullName>
    </alternativeName>
    <alternativeName>
        <fullName evidence="6">tRNA-guanine transglycosylase</fullName>
    </alternativeName>
</protein>